<dbReference type="Pfam" id="PF08507">
    <property type="entry name" value="COPI_assoc"/>
    <property type="match status" value="1"/>
</dbReference>
<dbReference type="GO" id="GO:0016020">
    <property type="term" value="C:membrane"/>
    <property type="evidence" value="ECO:0007669"/>
    <property type="project" value="UniProtKB-SubCell"/>
</dbReference>
<comment type="subcellular location">
    <subcellularLocation>
        <location evidence="1">Membrane</location>
        <topology evidence="1">Multi-pass membrane protein</topology>
    </subcellularLocation>
</comment>
<reference evidence="7" key="1">
    <citation type="journal article" date="2021" name="Sci. Rep.">
        <title>Diploid genomic architecture of Nitzschia inconspicua, an elite biomass production diatom.</title>
        <authorList>
            <person name="Oliver A."/>
            <person name="Podell S."/>
            <person name="Pinowska A."/>
            <person name="Traller J.C."/>
            <person name="Smith S.R."/>
            <person name="McClure R."/>
            <person name="Beliaev A."/>
            <person name="Bohutskyi P."/>
            <person name="Hill E.A."/>
            <person name="Rabines A."/>
            <person name="Zheng H."/>
            <person name="Allen L.Z."/>
            <person name="Kuo A."/>
            <person name="Grigoriev I.V."/>
            <person name="Allen A.E."/>
            <person name="Hazlebeck D."/>
            <person name="Allen E.E."/>
        </authorList>
    </citation>
    <scope>NUCLEOTIDE SEQUENCE</scope>
    <source>
        <strain evidence="7">Hildebrandi</strain>
    </source>
</reference>
<organism evidence="7 9">
    <name type="scientific">Nitzschia inconspicua</name>
    <dbReference type="NCBI Taxonomy" id="303405"/>
    <lineage>
        <taxon>Eukaryota</taxon>
        <taxon>Sar</taxon>
        <taxon>Stramenopiles</taxon>
        <taxon>Ochrophyta</taxon>
        <taxon>Bacillariophyta</taxon>
        <taxon>Bacillariophyceae</taxon>
        <taxon>Bacillariophycidae</taxon>
        <taxon>Bacillariales</taxon>
        <taxon>Bacillariaceae</taxon>
        <taxon>Nitzschia</taxon>
    </lineage>
</organism>
<feature type="domain" description="EF-hand" evidence="6">
    <location>
        <begin position="178"/>
        <end position="213"/>
    </location>
</feature>
<gene>
    <name evidence="7" type="ORF">IV203_006825</name>
    <name evidence="8" type="ORF">IV203_026825</name>
</gene>
<dbReference type="InterPro" id="IPR013714">
    <property type="entry name" value="Golgi_TVP15"/>
</dbReference>
<keyword evidence="3 5" id="KW-1133">Transmembrane helix</keyword>
<evidence type="ECO:0000313" key="9">
    <source>
        <dbReference type="Proteomes" id="UP000693970"/>
    </source>
</evidence>
<dbReference type="Pfam" id="PF13499">
    <property type="entry name" value="EF-hand_7"/>
    <property type="match status" value="1"/>
</dbReference>
<evidence type="ECO:0000256" key="5">
    <source>
        <dbReference type="SAM" id="Phobius"/>
    </source>
</evidence>
<keyword evidence="2 5" id="KW-0812">Transmembrane</keyword>
<accession>A0A9K3P7T6</accession>
<keyword evidence="9" id="KW-1185">Reference proteome</keyword>
<dbReference type="EMBL" id="JAGRRH010000010">
    <property type="protein sequence ID" value="KAG7363464.1"/>
    <property type="molecule type" value="Genomic_DNA"/>
</dbReference>
<dbReference type="GO" id="GO:0005509">
    <property type="term" value="F:calcium ion binding"/>
    <property type="evidence" value="ECO:0007669"/>
    <property type="project" value="InterPro"/>
</dbReference>
<dbReference type="EMBL" id="JAGRRH010000089">
    <property type="protein sequence ID" value="KAG7337287.1"/>
    <property type="molecule type" value="Genomic_DNA"/>
</dbReference>
<keyword evidence="4 5" id="KW-0472">Membrane</keyword>
<name>A0A9K3P7T6_9STRA</name>
<evidence type="ECO:0000259" key="6">
    <source>
        <dbReference type="PROSITE" id="PS50222"/>
    </source>
</evidence>
<dbReference type="PROSITE" id="PS00018">
    <property type="entry name" value="EF_HAND_1"/>
    <property type="match status" value="1"/>
</dbReference>
<dbReference type="PANTHER" id="PTHR28128:SF1">
    <property type="entry name" value="GOLGI APPARATUS MEMBRANE PROTEIN TVP15"/>
    <property type="match status" value="1"/>
</dbReference>
<evidence type="ECO:0000256" key="3">
    <source>
        <dbReference type="ARBA" id="ARBA00022989"/>
    </source>
</evidence>
<dbReference type="InterPro" id="IPR018247">
    <property type="entry name" value="EF_Hand_1_Ca_BS"/>
</dbReference>
<feature type="transmembrane region" description="Helical" evidence="5">
    <location>
        <begin position="119"/>
        <end position="140"/>
    </location>
</feature>
<dbReference type="AlphaFoldDB" id="A0A9K3P7T6"/>
<comment type="caution">
    <text evidence="7">The sequence shown here is derived from an EMBL/GenBank/DDBJ whole genome shotgun (WGS) entry which is preliminary data.</text>
</comment>
<dbReference type="CDD" id="cd00051">
    <property type="entry name" value="EFh"/>
    <property type="match status" value="1"/>
</dbReference>
<dbReference type="InterPro" id="IPR002048">
    <property type="entry name" value="EF_hand_dom"/>
</dbReference>
<dbReference type="OrthoDB" id="6081786at2759"/>
<evidence type="ECO:0000256" key="1">
    <source>
        <dbReference type="ARBA" id="ARBA00004141"/>
    </source>
</evidence>
<protein>
    <submittedName>
        <fullName evidence="7">COPI associated protein</fullName>
    </submittedName>
</protein>
<evidence type="ECO:0000256" key="2">
    <source>
        <dbReference type="ARBA" id="ARBA00022692"/>
    </source>
</evidence>
<evidence type="ECO:0000256" key="4">
    <source>
        <dbReference type="ARBA" id="ARBA00023136"/>
    </source>
</evidence>
<sequence length="257" mass="28406">MSSSPPSQTESAPLISSSQAQVAAAAGVSVINEASSKIKKATQDGPLTFRILGFIGGIAMIVSNGLGIVDRFMSFNFTGSLVAIYGCLFGIMITLLEMPSIYCCKSGNAHASIRYYCRFLEYTWGRGVFFFFVGSLQVTNFNMLDWVVGGFMMFVGFTAIVAGMAAAKNLRLLRFSIKSEEDLKKKWDQYDADGNGAMDVKELSAFVRDSGINMTTNEIASTYMTLDKNFDDRLTYEEFYMWWKSHDDGHGGNEYSV</sequence>
<proteinExistence type="predicted"/>
<feature type="transmembrane region" description="Helical" evidence="5">
    <location>
        <begin position="75"/>
        <end position="98"/>
    </location>
</feature>
<feature type="transmembrane region" description="Helical" evidence="5">
    <location>
        <begin position="47"/>
        <end position="69"/>
    </location>
</feature>
<dbReference type="PANTHER" id="PTHR28128">
    <property type="entry name" value="GOLGI APPARATUS MEMBRANE PROTEIN TVP15"/>
    <property type="match status" value="1"/>
</dbReference>
<dbReference type="PROSITE" id="PS50222">
    <property type="entry name" value="EF_HAND_2"/>
    <property type="match status" value="1"/>
</dbReference>
<feature type="transmembrane region" description="Helical" evidence="5">
    <location>
        <begin position="146"/>
        <end position="167"/>
    </location>
</feature>
<reference evidence="7" key="2">
    <citation type="submission" date="2021-04" db="EMBL/GenBank/DDBJ databases">
        <authorList>
            <person name="Podell S."/>
        </authorList>
    </citation>
    <scope>NUCLEOTIDE SEQUENCE</scope>
    <source>
        <strain evidence="7">Hildebrandi</strain>
    </source>
</reference>
<dbReference type="Proteomes" id="UP000693970">
    <property type="component" value="Unassembled WGS sequence"/>
</dbReference>
<evidence type="ECO:0000313" key="7">
    <source>
        <dbReference type="EMBL" id="KAG7337287.1"/>
    </source>
</evidence>
<evidence type="ECO:0000313" key="8">
    <source>
        <dbReference type="EMBL" id="KAG7363464.1"/>
    </source>
</evidence>